<keyword evidence="2" id="KW-0540">Nuclease</keyword>
<sequence>MTQSMTAFASRAGAHETVAWAWEMRSVNARGYDLRLRMPESITGLEPALRKAVGDAVTRGNVTVNLRLTREETAGQLTIDEPRLDAVLGALDAIQERAFAKGVTLGQPTAADVLNQRGVLVAAQAQDDDATLATALIADIAPLVADFCAMRRSEGAFLHDVLTAQLDQIAALTAAAEKAAAARLPQMRETMKAALMRITEDAGLIEEGRVAQELAVVAMKADITEEIDRLKAHVQAARDLLAQDAPAGRKFDFLAQEFNREANTLCAKAQSTALTAIGLDLKAAIDQMREQIQNVE</sequence>
<dbReference type="STRING" id="390270.SAMN04488005_1415"/>
<dbReference type="InterPro" id="IPR005229">
    <property type="entry name" value="YicC/YloC-like"/>
</dbReference>
<gene>
    <name evidence="8" type="ORF">SAMN04488005_1415</name>
</gene>
<dbReference type="RefSeq" id="WP_090198151.1">
    <property type="nucleotide sequence ID" value="NZ_FOYP01000001.1"/>
</dbReference>
<keyword evidence="3" id="KW-0255">Endonuclease</keyword>
<dbReference type="Pfam" id="PF03755">
    <property type="entry name" value="YicC-like_N"/>
    <property type="match status" value="1"/>
</dbReference>
<dbReference type="AlphaFoldDB" id="A0A1I6GCG1"/>
<reference evidence="9" key="1">
    <citation type="submission" date="2016-10" db="EMBL/GenBank/DDBJ databases">
        <authorList>
            <person name="Varghese N."/>
            <person name="Submissions S."/>
        </authorList>
    </citation>
    <scope>NUCLEOTIDE SEQUENCE [LARGE SCALE GENOMIC DNA]</scope>
    <source>
        <strain evidence="9">DSM 26879</strain>
    </source>
</reference>
<organism evidence="8 9">
    <name type="scientific">Yoonia tamlensis</name>
    <dbReference type="NCBI Taxonomy" id="390270"/>
    <lineage>
        <taxon>Bacteria</taxon>
        <taxon>Pseudomonadati</taxon>
        <taxon>Pseudomonadota</taxon>
        <taxon>Alphaproteobacteria</taxon>
        <taxon>Rhodobacterales</taxon>
        <taxon>Paracoccaceae</taxon>
        <taxon>Yoonia</taxon>
    </lineage>
</organism>
<dbReference type="Pfam" id="PF08340">
    <property type="entry name" value="YicC-like_C"/>
    <property type="match status" value="1"/>
</dbReference>
<dbReference type="EMBL" id="FOYP01000001">
    <property type="protein sequence ID" value="SFR39821.1"/>
    <property type="molecule type" value="Genomic_DNA"/>
</dbReference>
<feature type="domain" description="Endoribonuclease YicC-like N-terminal" evidence="6">
    <location>
        <begin position="3"/>
        <end position="159"/>
    </location>
</feature>
<evidence type="ECO:0000256" key="4">
    <source>
        <dbReference type="ARBA" id="ARBA00022801"/>
    </source>
</evidence>
<keyword evidence="9" id="KW-1185">Reference proteome</keyword>
<dbReference type="GO" id="GO:0004521">
    <property type="term" value="F:RNA endonuclease activity"/>
    <property type="evidence" value="ECO:0007669"/>
    <property type="project" value="InterPro"/>
</dbReference>
<dbReference type="InterPro" id="IPR013551">
    <property type="entry name" value="YicC-like_C"/>
</dbReference>
<protein>
    <submittedName>
        <fullName evidence="8">TIGR00255 family protein</fullName>
    </submittedName>
</protein>
<dbReference type="GO" id="GO:0016787">
    <property type="term" value="F:hydrolase activity"/>
    <property type="evidence" value="ECO:0007669"/>
    <property type="project" value="UniProtKB-KW"/>
</dbReference>
<comment type="similarity">
    <text evidence="5">Belongs to the YicC/YloC family.</text>
</comment>
<name>A0A1I6GCG1_9RHOB</name>
<dbReference type="Proteomes" id="UP000199478">
    <property type="component" value="Unassembled WGS sequence"/>
</dbReference>
<comment type="cofactor">
    <cofactor evidence="1">
        <name>a divalent metal cation</name>
        <dbReference type="ChEBI" id="CHEBI:60240"/>
    </cofactor>
</comment>
<evidence type="ECO:0000313" key="9">
    <source>
        <dbReference type="Proteomes" id="UP000199478"/>
    </source>
</evidence>
<evidence type="ECO:0000259" key="6">
    <source>
        <dbReference type="Pfam" id="PF03755"/>
    </source>
</evidence>
<dbReference type="NCBIfam" id="TIGR00255">
    <property type="entry name" value="YicC/YloC family endoribonuclease"/>
    <property type="match status" value="1"/>
</dbReference>
<evidence type="ECO:0000256" key="1">
    <source>
        <dbReference type="ARBA" id="ARBA00001968"/>
    </source>
</evidence>
<keyword evidence="4" id="KW-0378">Hydrolase</keyword>
<accession>A0A1I6GCG1</accession>
<evidence type="ECO:0000256" key="2">
    <source>
        <dbReference type="ARBA" id="ARBA00022722"/>
    </source>
</evidence>
<dbReference type="PANTHER" id="PTHR30636">
    <property type="entry name" value="UPF0701 PROTEIN YICC"/>
    <property type="match status" value="1"/>
</dbReference>
<evidence type="ECO:0000313" key="8">
    <source>
        <dbReference type="EMBL" id="SFR39821.1"/>
    </source>
</evidence>
<dbReference type="PANTHER" id="PTHR30636:SF3">
    <property type="entry name" value="UPF0701 PROTEIN YICC"/>
    <property type="match status" value="1"/>
</dbReference>
<dbReference type="OrthoDB" id="9771229at2"/>
<evidence type="ECO:0000256" key="5">
    <source>
        <dbReference type="ARBA" id="ARBA00035648"/>
    </source>
</evidence>
<proteinExistence type="inferred from homology"/>
<feature type="domain" description="Endoribonuclease YicC-like C-terminal" evidence="7">
    <location>
        <begin position="178"/>
        <end position="296"/>
    </location>
</feature>
<evidence type="ECO:0000256" key="3">
    <source>
        <dbReference type="ARBA" id="ARBA00022759"/>
    </source>
</evidence>
<evidence type="ECO:0000259" key="7">
    <source>
        <dbReference type="Pfam" id="PF08340"/>
    </source>
</evidence>
<dbReference type="InterPro" id="IPR013527">
    <property type="entry name" value="YicC-like_N"/>
</dbReference>